<dbReference type="SMART" id="SM00345">
    <property type="entry name" value="HTH_GNTR"/>
    <property type="match status" value="1"/>
</dbReference>
<sequence>MKKVKNKTLAEQVYDELERRIVFCEIEPGSILTEQGIANMLDVGRTPVREALLLLSKRYLVNISKAGIMVPQMNASLQMQLLEVRRVILKLCIECAIKRLTEDDKKAINELLNEIENYDEINFLSWLDKRQDVLAKASKNYFIYEELRNVQGISRRFWYRYAQNSQHDIVKEKHKNILKAVYQKNTEKALEYVDDIIDYFENFVKQYLI</sequence>
<keyword evidence="1" id="KW-0805">Transcription regulation</keyword>
<dbReference type="InterPro" id="IPR000524">
    <property type="entry name" value="Tscrpt_reg_HTH_GntR"/>
</dbReference>
<dbReference type="Gene3D" id="1.20.120.530">
    <property type="entry name" value="GntR ligand-binding domain-like"/>
    <property type="match status" value="1"/>
</dbReference>
<dbReference type="InterPro" id="IPR036390">
    <property type="entry name" value="WH_DNA-bd_sf"/>
</dbReference>
<dbReference type="Proteomes" id="UP000594890">
    <property type="component" value="Chromosome"/>
</dbReference>
<dbReference type="AlphaFoldDB" id="A0A7U7UCH9"/>
<dbReference type="Gene3D" id="1.10.10.10">
    <property type="entry name" value="Winged helix-like DNA-binding domain superfamily/Winged helix DNA-binding domain"/>
    <property type="match status" value="1"/>
</dbReference>
<gene>
    <name evidence="4" type="ORF">HW242_03075</name>
</gene>
<protein>
    <submittedName>
        <fullName evidence="4">GntR family transcriptional regulator</fullName>
    </submittedName>
</protein>
<dbReference type="EMBL" id="CP063088">
    <property type="protein sequence ID" value="QOR00216.1"/>
    <property type="molecule type" value="Genomic_DNA"/>
</dbReference>
<dbReference type="InterPro" id="IPR036388">
    <property type="entry name" value="WH-like_DNA-bd_sf"/>
</dbReference>
<dbReference type="PANTHER" id="PTHR43537:SF5">
    <property type="entry name" value="UXU OPERON TRANSCRIPTIONAL REGULATOR"/>
    <property type="match status" value="1"/>
</dbReference>
<reference evidence="4 5" key="1">
    <citation type="submission" date="2020-10" db="EMBL/GenBank/DDBJ databases">
        <title>Campylobacter and Helicobacter PacBio genomes.</title>
        <authorList>
            <person name="Lane C."/>
        </authorList>
    </citation>
    <scope>NUCLEOTIDE SEQUENCE [LARGE SCALE GENOMIC DNA]</scope>
    <source>
        <strain evidence="4 5">2014D-0218</strain>
    </source>
</reference>
<evidence type="ECO:0000313" key="4">
    <source>
        <dbReference type="EMBL" id="QOR00216.1"/>
    </source>
</evidence>
<name>A0A7U7UCH9_CAMLA</name>
<dbReference type="InterPro" id="IPR008920">
    <property type="entry name" value="TF_FadR/GntR_C"/>
</dbReference>
<dbReference type="Pfam" id="PF00392">
    <property type="entry name" value="GntR"/>
    <property type="match status" value="1"/>
</dbReference>
<accession>A0A7U7UCH9</accession>
<dbReference type="SUPFAM" id="SSF46785">
    <property type="entry name" value="Winged helix' DNA-binding domain"/>
    <property type="match status" value="1"/>
</dbReference>
<dbReference type="PANTHER" id="PTHR43537">
    <property type="entry name" value="TRANSCRIPTIONAL REGULATOR, GNTR FAMILY"/>
    <property type="match status" value="1"/>
</dbReference>
<proteinExistence type="predicted"/>
<keyword evidence="2" id="KW-0238">DNA-binding</keyword>
<dbReference type="PROSITE" id="PS50949">
    <property type="entry name" value="HTH_GNTR"/>
    <property type="match status" value="1"/>
</dbReference>
<dbReference type="GO" id="GO:0003700">
    <property type="term" value="F:DNA-binding transcription factor activity"/>
    <property type="evidence" value="ECO:0007669"/>
    <property type="project" value="InterPro"/>
</dbReference>
<dbReference type="GO" id="GO:0003677">
    <property type="term" value="F:DNA binding"/>
    <property type="evidence" value="ECO:0007669"/>
    <property type="project" value="UniProtKB-KW"/>
</dbReference>
<keyword evidence="3" id="KW-0804">Transcription</keyword>
<organism evidence="4 5">
    <name type="scientific">Campylobacter lari</name>
    <dbReference type="NCBI Taxonomy" id="201"/>
    <lineage>
        <taxon>Bacteria</taxon>
        <taxon>Pseudomonadati</taxon>
        <taxon>Campylobacterota</taxon>
        <taxon>Epsilonproteobacteria</taxon>
        <taxon>Campylobacterales</taxon>
        <taxon>Campylobacteraceae</taxon>
        <taxon>Campylobacter</taxon>
    </lineage>
</organism>
<dbReference type="InterPro" id="IPR011711">
    <property type="entry name" value="GntR_C"/>
</dbReference>
<dbReference type="SUPFAM" id="SSF48008">
    <property type="entry name" value="GntR ligand-binding domain-like"/>
    <property type="match status" value="1"/>
</dbReference>
<dbReference type="Pfam" id="PF07729">
    <property type="entry name" value="FCD"/>
    <property type="match status" value="1"/>
</dbReference>
<evidence type="ECO:0000256" key="1">
    <source>
        <dbReference type="ARBA" id="ARBA00023015"/>
    </source>
</evidence>
<evidence type="ECO:0000313" key="5">
    <source>
        <dbReference type="Proteomes" id="UP000594890"/>
    </source>
</evidence>
<evidence type="ECO:0000256" key="2">
    <source>
        <dbReference type="ARBA" id="ARBA00023125"/>
    </source>
</evidence>
<evidence type="ECO:0000256" key="3">
    <source>
        <dbReference type="ARBA" id="ARBA00023163"/>
    </source>
</evidence>